<feature type="region of interest" description="Disordered" evidence="2">
    <location>
        <begin position="201"/>
        <end position="229"/>
    </location>
</feature>
<dbReference type="InterPro" id="IPR000007">
    <property type="entry name" value="Tubby_C"/>
</dbReference>
<name>A0A087UQR2_STEMI</name>
<proteinExistence type="inferred from homology"/>
<feature type="region of interest" description="Disordered" evidence="2">
    <location>
        <begin position="1"/>
        <end position="46"/>
    </location>
</feature>
<dbReference type="InterPro" id="IPR025659">
    <property type="entry name" value="Tubby-like_C"/>
</dbReference>
<dbReference type="OrthoDB" id="8775810at2759"/>
<feature type="compositionally biased region" description="Acidic residues" evidence="2">
    <location>
        <begin position="32"/>
        <end position="43"/>
    </location>
</feature>
<dbReference type="Proteomes" id="UP000054359">
    <property type="component" value="Unassembled WGS sequence"/>
</dbReference>
<feature type="region of interest" description="Disordered" evidence="2">
    <location>
        <begin position="492"/>
        <end position="554"/>
    </location>
</feature>
<dbReference type="PANTHER" id="PTHR16517">
    <property type="entry name" value="TUBBY-RELATED"/>
    <property type="match status" value="1"/>
</dbReference>
<feature type="non-terminal residue" evidence="4">
    <location>
        <position position="713"/>
    </location>
</feature>
<dbReference type="PRINTS" id="PR01573">
    <property type="entry name" value="SUPERTUBBY"/>
</dbReference>
<evidence type="ECO:0000256" key="2">
    <source>
        <dbReference type="SAM" id="MobiDB-lite"/>
    </source>
</evidence>
<dbReference type="SUPFAM" id="SSF54518">
    <property type="entry name" value="Tubby C-terminal domain-like"/>
    <property type="match status" value="1"/>
</dbReference>
<protein>
    <submittedName>
        <fullName evidence="4">Tubby-related protein 4</fullName>
    </submittedName>
</protein>
<comment type="similarity">
    <text evidence="1">Belongs to the TUB family.</text>
</comment>
<dbReference type="STRING" id="407821.A0A087UQR2"/>
<evidence type="ECO:0000313" key="5">
    <source>
        <dbReference type="Proteomes" id="UP000054359"/>
    </source>
</evidence>
<dbReference type="Pfam" id="PF01167">
    <property type="entry name" value="Tub"/>
    <property type="match status" value="1"/>
</dbReference>
<evidence type="ECO:0000259" key="3">
    <source>
        <dbReference type="Pfam" id="PF01167"/>
    </source>
</evidence>
<evidence type="ECO:0000313" key="4">
    <source>
        <dbReference type="EMBL" id="KFM79701.1"/>
    </source>
</evidence>
<gene>
    <name evidence="4" type="ORF">X975_09672</name>
</gene>
<keyword evidence="5" id="KW-1185">Reference proteome</keyword>
<reference evidence="4 5" key="1">
    <citation type="submission" date="2013-11" db="EMBL/GenBank/DDBJ databases">
        <title>Genome sequencing of Stegodyphus mimosarum.</title>
        <authorList>
            <person name="Bechsgaard J."/>
        </authorList>
    </citation>
    <scope>NUCLEOTIDE SEQUENCE [LARGE SCALE GENOMIC DNA]</scope>
</reference>
<dbReference type="AlphaFoldDB" id="A0A087UQR2"/>
<evidence type="ECO:0000256" key="1">
    <source>
        <dbReference type="ARBA" id="ARBA00007129"/>
    </source>
</evidence>
<accession>A0A087UQR2</accession>
<feature type="compositionally biased region" description="Polar residues" evidence="2">
    <location>
        <begin position="506"/>
        <end position="518"/>
    </location>
</feature>
<feature type="domain" description="Tubby C-terminal" evidence="3">
    <location>
        <begin position="618"/>
        <end position="707"/>
    </location>
</feature>
<feature type="compositionally biased region" description="Low complexity" evidence="2">
    <location>
        <begin position="534"/>
        <end position="551"/>
    </location>
</feature>
<feature type="compositionally biased region" description="Low complexity" evidence="2">
    <location>
        <begin position="201"/>
        <end position="228"/>
    </location>
</feature>
<organism evidence="4 5">
    <name type="scientific">Stegodyphus mimosarum</name>
    <name type="common">African social velvet spider</name>
    <dbReference type="NCBI Taxonomy" id="407821"/>
    <lineage>
        <taxon>Eukaryota</taxon>
        <taxon>Metazoa</taxon>
        <taxon>Ecdysozoa</taxon>
        <taxon>Arthropoda</taxon>
        <taxon>Chelicerata</taxon>
        <taxon>Arachnida</taxon>
        <taxon>Araneae</taxon>
        <taxon>Araneomorphae</taxon>
        <taxon>Entelegynae</taxon>
        <taxon>Eresoidea</taxon>
        <taxon>Eresidae</taxon>
        <taxon>Stegodyphus</taxon>
    </lineage>
</organism>
<dbReference type="PANTHER" id="PTHR16517:SF2">
    <property type="entry name" value="TUBBY-RELATED PROTEIN 4"/>
    <property type="match status" value="1"/>
</dbReference>
<dbReference type="EMBL" id="KK121081">
    <property type="protein sequence ID" value="KFM79701.1"/>
    <property type="molecule type" value="Genomic_DNA"/>
</dbReference>
<sequence>MTLLMKELRGPQPRESCPAGSDGKTASSVVFSEDEDDPGDTTYEDSIPIAPMTPKKQQRNATFRCHLNQEQEQNGVFSNCSNGDYVNFIPSEEFLTFEITGEKGVHVISLQRAESSSVVSVATQTSVSCVPDLQPDPVLSTIPSSSNGSGLFFSGKSLEKTGDESKCFAQATPVSQIKEWTSVGGSSLDLDFSEDFTAASSDSSKDVSAQNSLSENENSNLSSQSNSSTSVDIKNVSCYVSVASCSSQPGGLILDSTFRSSLQSPLATRRIIEVNSNSCNTQKPFCILPSSLPIQSLQSKESHSGATDSNISPNLENFSQISRKNLDMKFIDDPETPCYEKVSFPNSQSSSLIVSRSHSANQLHAAEFTNVRERSGTSFKGSCRRLTLKPKPPCGKMHCHECNEGEKTCDSQSCDASGVSVGEEGFFDIACSCPVEKKPAASPVPVTENTSAKPGTKSILRKDFYSCEDVNKISEAVRKLKCLKNLDQGIAKSENSSPVRHRSEVPSESTDLSTSSFLQEHRASYPQAEDTSEMSDSSTTVSRSIPSSPVVTRKKNQRRGLLYSPLLLRKMRRQRLVDSSDEEGAFSGDDMAGENFKDLESFQKAYIRRKLKKRCGRTVTDSVPANGNLPPYREFVLHNKAPLWNEVSQVYQLDFGGRVTQESAKNFQIEFHGRQVMQFGRIDGNAYTLDFQYPFCALQAFAVALANVTQRLK</sequence>
<dbReference type="Gene3D" id="3.20.90.10">
    <property type="entry name" value="Tubby Protein, Chain A"/>
    <property type="match status" value="1"/>
</dbReference>